<dbReference type="AlphaFoldDB" id="A0AAD2HB50"/>
<dbReference type="Pfam" id="PF24137">
    <property type="entry name" value="DA_N"/>
    <property type="match status" value="1"/>
</dbReference>
<evidence type="ECO:0000313" key="4">
    <source>
        <dbReference type="EMBL" id="CAK5270872.1"/>
    </source>
</evidence>
<dbReference type="Proteomes" id="UP001295794">
    <property type="component" value="Unassembled WGS sequence"/>
</dbReference>
<dbReference type="InterPro" id="IPR057722">
    <property type="entry name" value="AsqO/PenF-like_C"/>
</dbReference>
<evidence type="ECO:0008006" key="6">
    <source>
        <dbReference type="Google" id="ProtNLM"/>
    </source>
</evidence>
<organism evidence="4 5">
    <name type="scientific">Mycena citricolor</name>
    <dbReference type="NCBI Taxonomy" id="2018698"/>
    <lineage>
        <taxon>Eukaryota</taxon>
        <taxon>Fungi</taxon>
        <taxon>Dikarya</taxon>
        <taxon>Basidiomycota</taxon>
        <taxon>Agaricomycotina</taxon>
        <taxon>Agaricomycetes</taxon>
        <taxon>Agaricomycetidae</taxon>
        <taxon>Agaricales</taxon>
        <taxon>Marasmiineae</taxon>
        <taxon>Mycenaceae</taxon>
        <taxon>Mycena</taxon>
    </lineage>
</organism>
<proteinExistence type="predicted"/>
<keyword evidence="1" id="KW-0732">Signal</keyword>
<dbReference type="SUPFAM" id="SSF159245">
    <property type="entry name" value="AttH-like"/>
    <property type="match status" value="1"/>
</dbReference>
<evidence type="ECO:0000259" key="2">
    <source>
        <dbReference type="Pfam" id="PF24137"/>
    </source>
</evidence>
<sequence length="376" mass="39723">MVNLLALGLATLFPALVSCTREPVQISSLAQDAPSVARFTSESSGLDAPMVSSINGSSFDWWYFDVVSTEDAQPKSSVVVTFFTSSQAAFPLLGPAPNGNVLPVYLWVNYPDGTEQTIITYATGAAVSAEGDHANGVWEGTGFSFTGIGKGGKYVVEIDAPELGVKGSISFQPRAPAHYPCGPVKAGQNLQVGPHIGWSNAIPDAKSKVHLLVNGTTLAFTGAGYHDKNWSDQPFTTEVASWYWGHGQVGDYSIVWFDFLDTSGAEFVSAYASRLGKVVSESCVLGSISVRPSGANATYPPTISTPNPTGYAITLPIKGGDVLKVDVSVTQQLIGANPLYMRSVGTMSGVVHTKHGKKKGGDMSGIALFEQFKLTQ</sequence>
<reference evidence="4" key="1">
    <citation type="submission" date="2023-11" db="EMBL/GenBank/DDBJ databases">
        <authorList>
            <person name="De Vega J J."/>
            <person name="De Vega J J."/>
        </authorList>
    </citation>
    <scope>NUCLEOTIDE SEQUENCE</scope>
</reference>
<feature type="domain" description="Diels-Alderase N-terminal" evidence="2">
    <location>
        <begin position="28"/>
        <end position="230"/>
    </location>
</feature>
<evidence type="ECO:0000256" key="1">
    <source>
        <dbReference type="SAM" id="SignalP"/>
    </source>
</evidence>
<dbReference type="InterPro" id="IPR056402">
    <property type="entry name" value="DA_N"/>
</dbReference>
<dbReference type="Pfam" id="PF25581">
    <property type="entry name" value="AsqO_C"/>
    <property type="match status" value="1"/>
</dbReference>
<feature type="chain" id="PRO_5041910137" description="Hydroxyneurosporene synthase" evidence="1">
    <location>
        <begin position="20"/>
        <end position="376"/>
    </location>
</feature>
<accession>A0AAD2HB50</accession>
<name>A0AAD2HB50_9AGAR</name>
<evidence type="ECO:0000259" key="3">
    <source>
        <dbReference type="Pfam" id="PF25581"/>
    </source>
</evidence>
<evidence type="ECO:0000313" key="5">
    <source>
        <dbReference type="Proteomes" id="UP001295794"/>
    </source>
</evidence>
<keyword evidence="5" id="KW-1185">Reference proteome</keyword>
<gene>
    <name evidence="4" type="ORF">MYCIT1_LOCUS15634</name>
</gene>
<dbReference type="EMBL" id="CAVNYO010000169">
    <property type="protein sequence ID" value="CAK5270872.1"/>
    <property type="molecule type" value="Genomic_DNA"/>
</dbReference>
<feature type="signal peptide" evidence="1">
    <location>
        <begin position="1"/>
        <end position="19"/>
    </location>
</feature>
<feature type="domain" description="AsqO/PenF-like C-terminal" evidence="3">
    <location>
        <begin position="237"/>
        <end position="373"/>
    </location>
</feature>
<protein>
    <recommendedName>
        <fullName evidence="6">Hydroxyneurosporene synthase</fullName>
    </recommendedName>
</protein>
<comment type="caution">
    <text evidence="4">The sequence shown here is derived from an EMBL/GenBank/DDBJ whole genome shotgun (WGS) entry which is preliminary data.</text>
</comment>